<dbReference type="EMBL" id="MU003783">
    <property type="protein sequence ID" value="KAF2722371.1"/>
    <property type="molecule type" value="Genomic_DNA"/>
</dbReference>
<dbReference type="Proteomes" id="UP000799441">
    <property type="component" value="Unassembled WGS sequence"/>
</dbReference>
<sequence>MAPGTSPTQSPVPIMKQENGPTFDDILLRLSTNSVSATPLGNTGSAHQQQTNMGEDTVSPTEIAKPNVEDLAHCTERRRRRSSGLIPSPLASHLPADLYHSSPGNPDRMEVDEEFPSPDSAAAAPGQHSHMPASGYVRTSSVSESMIESLGKDIRKGFETLRGQLGIGPSKTYDQHLHRNYADQVHAVNMSEPMEDVRPTFTAATSLRGVKTSRRGQERS</sequence>
<reference evidence="2" key="1">
    <citation type="journal article" date="2020" name="Stud. Mycol.">
        <title>101 Dothideomycetes genomes: a test case for predicting lifestyles and emergence of pathogens.</title>
        <authorList>
            <person name="Haridas S."/>
            <person name="Albert R."/>
            <person name="Binder M."/>
            <person name="Bloem J."/>
            <person name="Labutti K."/>
            <person name="Salamov A."/>
            <person name="Andreopoulos B."/>
            <person name="Baker S."/>
            <person name="Barry K."/>
            <person name="Bills G."/>
            <person name="Bluhm B."/>
            <person name="Cannon C."/>
            <person name="Castanera R."/>
            <person name="Culley D."/>
            <person name="Daum C."/>
            <person name="Ezra D."/>
            <person name="Gonzalez J."/>
            <person name="Henrissat B."/>
            <person name="Kuo A."/>
            <person name="Liang C."/>
            <person name="Lipzen A."/>
            <person name="Lutzoni F."/>
            <person name="Magnuson J."/>
            <person name="Mondo S."/>
            <person name="Nolan M."/>
            <person name="Ohm R."/>
            <person name="Pangilinan J."/>
            <person name="Park H.-J."/>
            <person name="Ramirez L."/>
            <person name="Alfaro M."/>
            <person name="Sun H."/>
            <person name="Tritt A."/>
            <person name="Yoshinaga Y."/>
            <person name="Zwiers L.-H."/>
            <person name="Turgeon B."/>
            <person name="Goodwin S."/>
            <person name="Spatafora J."/>
            <person name="Crous P."/>
            <person name="Grigoriev I."/>
        </authorList>
    </citation>
    <scope>NUCLEOTIDE SEQUENCE</scope>
    <source>
        <strain evidence="2">CBS 116435</strain>
    </source>
</reference>
<feature type="region of interest" description="Disordered" evidence="1">
    <location>
        <begin position="200"/>
        <end position="220"/>
    </location>
</feature>
<keyword evidence="3" id="KW-1185">Reference proteome</keyword>
<accession>A0A9P4URB0</accession>
<feature type="compositionally biased region" description="Polar residues" evidence="1">
    <location>
        <begin position="34"/>
        <end position="60"/>
    </location>
</feature>
<dbReference type="AlphaFoldDB" id="A0A9P4URB0"/>
<evidence type="ECO:0000313" key="2">
    <source>
        <dbReference type="EMBL" id="KAF2722371.1"/>
    </source>
</evidence>
<dbReference type="OrthoDB" id="5396104at2759"/>
<name>A0A9P4URB0_9PEZI</name>
<protein>
    <submittedName>
        <fullName evidence="2">Uncharacterized protein</fullName>
    </submittedName>
</protein>
<organism evidence="2 3">
    <name type="scientific">Polychaeton citri CBS 116435</name>
    <dbReference type="NCBI Taxonomy" id="1314669"/>
    <lineage>
        <taxon>Eukaryota</taxon>
        <taxon>Fungi</taxon>
        <taxon>Dikarya</taxon>
        <taxon>Ascomycota</taxon>
        <taxon>Pezizomycotina</taxon>
        <taxon>Dothideomycetes</taxon>
        <taxon>Dothideomycetidae</taxon>
        <taxon>Capnodiales</taxon>
        <taxon>Capnodiaceae</taxon>
        <taxon>Polychaeton</taxon>
    </lineage>
</organism>
<comment type="caution">
    <text evidence="2">The sequence shown here is derived from an EMBL/GenBank/DDBJ whole genome shotgun (WGS) entry which is preliminary data.</text>
</comment>
<gene>
    <name evidence="2" type="ORF">K431DRAFT_284063</name>
</gene>
<feature type="region of interest" description="Disordered" evidence="1">
    <location>
        <begin position="1"/>
        <end position="21"/>
    </location>
</feature>
<evidence type="ECO:0000313" key="3">
    <source>
        <dbReference type="Proteomes" id="UP000799441"/>
    </source>
</evidence>
<feature type="region of interest" description="Disordered" evidence="1">
    <location>
        <begin position="34"/>
        <end position="137"/>
    </location>
</feature>
<proteinExistence type="predicted"/>
<feature type="compositionally biased region" description="Polar residues" evidence="1">
    <location>
        <begin position="1"/>
        <end position="11"/>
    </location>
</feature>
<evidence type="ECO:0000256" key="1">
    <source>
        <dbReference type="SAM" id="MobiDB-lite"/>
    </source>
</evidence>